<name>A0A975KAL7_9SPHN</name>
<sequence length="198" mass="21676">MPTADPRIDAYIARQAAFARPMLSHLRALVHAVCPDTVEAVKWGMPFFTYKGKNLCQMAAFKEHMSFGLWHGGDLMGPKAEGSGMGQFGRIAAPEDLPDDAMLTGLILKAMALIDAGTIATRMQRKAPRPALPVPAALQAAIDANPAAAKVWAEFSPGKIRDYAEWIGDAKRAETRDKRIAEAVGWIAEGKDRNWKYR</sequence>
<evidence type="ECO:0000313" key="2">
    <source>
        <dbReference type="EMBL" id="QUT06472.1"/>
    </source>
</evidence>
<dbReference type="Pfam" id="PF13376">
    <property type="entry name" value="OmdA"/>
    <property type="match status" value="1"/>
</dbReference>
<evidence type="ECO:0000259" key="1">
    <source>
        <dbReference type="Pfam" id="PF08818"/>
    </source>
</evidence>
<dbReference type="Proteomes" id="UP000681425">
    <property type="component" value="Chromosome"/>
</dbReference>
<gene>
    <name evidence="2" type="ORF">KFK14_03105</name>
</gene>
<evidence type="ECO:0000313" key="3">
    <source>
        <dbReference type="Proteomes" id="UP000681425"/>
    </source>
</evidence>
<reference evidence="2" key="1">
    <citation type="submission" date="2021-04" db="EMBL/GenBank/DDBJ databases">
        <title>Isolation of p-tert-butylphenol degrading bacteria Sphingobium phenoxybenzoativorans Tas13 from active sludge.</title>
        <authorList>
            <person name="Li Y."/>
        </authorList>
    </citation>
    <scope>NUCLEOTIDE SEQUENCE</scope>
    <source>
        <strain evidence="2">Tas13</strain>
    </source>
</reference>
<dbReference type="Pfam" id="PF08818">
    <property type="entry name" value="DUF1801"/>
    <property type="match status" value="1"/>
</dbReference>
<keyword evidence="3" id="KW-1185">Reference proteome</keyword>
<dbReference type="KEGG" id="spph:KFK14_03105"/>
<accession>A0A975KAL7</accession>
<protein>
    <submittedName>
        <fullName evidence="2">YdeI/OmpD-associated family protein</fullName>
    </submittedName>
</protein>
<dbReference type="AlphaFoldDB" id="A0A975KAL7"/>
<dbReference type="RefSeq" id="WP_212609842.1">
    <property type="nucleotide sequence ID" value="NZ_CP073910.1"/>
</dbReference>
<feature type="domain" description="YdhG-like" evidence="1">
    <location>
        <begin position="20"/>
        <end position="110"/>
    </location>
</feature>
<dbReference type="EMBL" id="CP073910">
    <property type="protein sequence ID" value="QUT06472.1"/>
    <property type="molecule type" value="Genomic_DNA"/>
</dbReference>
<organism evidence="2 3">
    <name type="scientific">Sphingobium phenoxybenzoativorans</name>
    <dbReference type="NCBI Taxonomy" id="1592790"/>
    <lineage>
        <taxon>Bacteria</taxon>
        <taxon>Pseudomonadati</taxon>
        <taxon>Pseudomonadota</taxon>
        <taxon>Alphaproteobacteria</taxon>
        <taxon>Sphingomonadales</taxon>
        <taxon>Sphingomonadaceae</taxon>
        <taxon>Sphingobium</taxon>
    </lineage>
</organism>
<dbReference type="InterPro" id="IPR014922">
    <property type="entry name" value="YdhG-like"/>
</dbReference>
<proteinExistence type="predicted"/>
<dbReference type="Gene3D" id="3.90.1150.200">
    <property type="match status" value="1"/>
</dbReference>
<dbReference type="SUPFAM" id="SSF159888">
    <property type="entry name" value="YdhG-like"/>
    <property type="match status" value="1"/>
</dbReference>